<keyword evidence="3" id="KW-1185">Reference proteome</keyword>
<dbReference type="AlphaFoldDB" id="A0A7X6HD17"/>
<evidence type="ECO:0000313" key="2">
    <source>
        <dbReference type="EMBL" id="NKX53984.1"/>
    </source>
</evidence>
<gene>
    <name evidence="2" type="ORF">HGG74_05395</name>
</gene>
<accession>A0A7X6HD17</accession>
<dbReference type="InterPro" id="IPR006016">
    <property type="entry name" value="UspA"/>
</dbReference>
<dbReference type="Gene3D" id="3.40.50.12370">
    <property type="match status" value="1"/>
</dbReference>
<dbReference type="SUPFAM" id="SSF52402">
    <property type="entry name" value="Adenine nucleotide alpha hydrolases-like"/>
    <property type="match status" value="1"/>
</dbReference>
<name>A0A7X6HD17_9MICC</name>
<evidence type="ECO:0000313" key="3">
    <source>
        <dbReference type="Proteomes" id="UP000544090"/>
    </source>
</evidence>
<dbReference type="Proteomes" id="UP000544090">
    <property type="component" value="Unassembled WGS sequence"/>
</dbReference>
<comment type="caution">
    <text evidence="2">The sequence shown here is derived from an EMBL/GenBank/DDBJ whole genome shotgun (WGS) entry which is preliminary data.</text>
</comment>
<organism evidence="2 3">
    <name type="scientific">Arthrobacter mobilis</name>
    <dbReference type="NCBI Taxonomy" id="2724944"/>
    <lineage>
        <taxon>Bacteria</taxon>
        <taxon>Bacillati</taxon>
        <taxon>Actinomycetota</taxon>
        <taxon>Actinomycetes</taxon>
        <taxon>Micrococcales</taxon>
        <taxon>Micrococcaceae</taxon>
        <taxon>Arthrobacter</taxon>
    </lineage>
</organism>
<protein>
    <submittedName>
        <fullName evidence="2">Universal stress protein</fullName>
    </submittedName>
</protein>
<dbReference type="Pfam" id="PF00582">
    <property type="entry name" value="Usp"/>
    <property type="match status" value="1"/>
</dbReference>
<proteinExistence type="predicted"/>
<sequence length="86" mass="8746">MLAEVPAIGWNPQEGAEQVPAGALAADFDGNVPADLDKAVVEGQQAHVLAEASRGAEMLVGSVSTAVAAHAHCPVLITHTEPDPAR</sequence>
<reference evidence="2 3" key="1">
    <citation type="submission" date="2020-04" db="EMBL/GenBank/DDBJ databases">
        <title>Arthrobacter sp. nov.</title>
        <authorList>
            <person name="Liu S."/>
        </authorList>
    </citation>
    <scope>NUCLEOTIDE SEQUENCE [LARGE SCALE GENOMIC DNA]</scope>
    <source>
        <strain evidence="2 3">E918</strain>
    </source>
</reference>
<evidence type="ECO:0000259" key="1">
    <source>
        <dbReference type="Pfam" id="PF00582"/>
    </source>
</evidence>
<feature type="domain" description="UspA" evidence="1">
    <location>
        <begin position="33"/>
        <end position="78"/>
    </location>
</feature>
<dbReference type="EMBL" id="JAAZSQ010000003">
    <property type="protein sequence ID" value="NKX53984.1"/>
    <property type="molecule type" value="Genomic_DNA"/>
</dbReference>